<accession>A0ABP3HJH3</accession>
<feature type="transmembrane region" description="Helical" evidence="1">
    <location>
        <begin position="42"/>
        <end position="63"/>
    </location>
</feature>
<keyword evidence="1" id="KW-1133">Transmembrane helix</keyword>
<gene>
    <name evidence="2" type="ORF">GCM10008932_22150</name>
</gene>
<evidence type="ECO:0000313" key="2">
    <source>
        <dbReference type="EMBL" id="GAA0370155.1"/>
    </source>
</evidence>
<reference evidence="3" key="1">
    <citation type="journal article" date="2019" name="Int. J. Syst. Evol. Microbiol.">
        <title>The Global Catalogue of Microorganisms (GCM) 10K type strain sequencing project: providing services to taxonomists for standard genome sequencing and annotation.</title>
        <authorList>
            <consortium name="The Broad Institute Genomics Platform"/>
            <consortium name="The Broad Institute Genome Sequencing Center for Infectious Disease"/>
            <person name="Wu L."/>
            <person name="Ma J."/>
        </authorList>
    </citation>
    <scope>NUCLEOTIDE SEQUENCE [LARGE SCALE GENOMIC DNA]</scope>
    <source>
        <strain evidence="3">JCM 12662</strain>
    </source>
</reference>
<protein>
    <submittedName>
        <fullName evidence="2">Uncharacterized protein</fullName>
    </submittedName>
</protein>
<dbReference type="EMBL" id="BAAACW010000145">
    <property type="protein sequence ID" value="GAA0370155.1"/>
    <property type="molecule type" value="Genomic_DNA"/>
</dbReference>
<feature type="transmembrane region" description="Helical" evidence="1">
    <location>
        <begin position="83"/>
        <end position="106"/>
    </location>
</feature>
<keyword evidence="1" id="KW-0472">Membrane</keyword>
<keyword evidence="1" id="KW-0812">Transmembrane</keyword>
<name>A0ABP3HJH3_9LACT</name>
<proteinExistence type="predicted"/>
<keyword evidence="3" id="KW-1185">Reference proteome</keyword>
<feature type="transmembrane region" description="Helical" evidence="1">
    <location>
        <begin position="12"/>
        <end position="36"/>
    </location>
</feature>
<sequence>MQSSLQKVSIGKIILTIILFLILIVLCTMTVISVIPDSYTQFFDFLIDSLFYFSVLLASIYHLHKNNIRVFHLIGEKKIELKIMLYFLFLLLIGTIVSITSLFFFLR</sequence>
<comment type="caution">
    <text evidence="2">The sequence shown here is derived from an EMBL/GenBank/DDBJ whole genome shotgun (WGS) entry which is preliminary data.</text>
</comment>
<organism evidence="2 3">
    <name type="scientific">Alkalibacterium iburiense</name>
    <dbReference type="NCBI Taxonomy" id="290589"/>
    <lineage>
        <taxon>Bacteria</taxon>
        <taxon>Bacillati</taxon>
        <taxon>Bacillota</taxon>
        <taxon>Bacilli</taxon>
        <taxon>Lactobacillales</taxon>
        <taxon>Carnobacteriaceae</taxon>
        <taxon>Alkalibacterium</taxon>
    </lineage>
</organism>
<evidence type="ECO:0000256" key="1">
    <source>
        <dbReference type="SAM" id="Phobius"/>
    </source>
</evidence>
<dbReference type="Proteomes" id="UP001501166">
    <property type="component" value="Unassembled WGS sequence"/>
</dbReference>
<evidence type="ECO:0000313" key="3">
    <source>
        <dbReference type="Proteomes" id="UP001501166"/>
    </source>
</evidence>